<accession>A0A0G4I7Q0</accession>
<protein>
    <submittedName>
        <fullName evidence="1">Uncharacterized protein</fullName>
    </submittedName>
</protein>
<name>A0A0G4I7Q0_9ALVE</name>
<reference evidence="1" key="1">
    <citation type="submission" date="2014-11" db="EMBL/GenBank/DDBJ databases">
        <authorList>
            <person name="Otto D Thomas"/>
            <person name="Naeem Raeece"/>
        </authorList>
    </citation>
    <scope>NUCLEOTIDE SEQUENCE</scope>
</reference>
<dbReference type="EMBL" id="CDMZ01005525">
    <property type="protein sequence ID" value="CEM53132.1"/>
    <property type="molecule type" value="Genomic_DNA"/>
</dbReference>
<sequence>MRAPHPFPFPISSSRLIPVIFDFSPAGLHDRSSLPKVQVNAKNMGAKLKLQKKMFGVPISELQLGFMYDHETKQLNPVSCVRENLLQGDLSLQGSCLEYRNSWVVPHASKDKQERIAAGGAEYAEGCVGSRLNFVGGVDLKRGKVFCRFGIKTERILPVEVLHDGLRFAPKFRLGRESGSPKMEVKARVRLPAPQVEYEWDVDTREIEGRQGFGPLEVDLEEVALCVVA</sequence>
<organism evidence="1">
    <name type="scientific">Chromera velia CCMP2878</name>
    <dbReference type="NCBI Taxonomy" id="1169474"/>
    <lineage>
        <taxon>Eukaryota</taxon>
        <taxon>Sar</taxon>
        <taxon>Alveolata</taxon>
        <taxon>Colpodellida</taxon>
        <taxon>Chromeraceae</taxon>
        <taxon>Chromera</taxon>
    </lineage>
</organism>
<gene>
    <name evidence="1" type="ORF">Cvel_11745</name>
</gene>
<evidence type="ECO:0000313" key="1">
    <source>
        <dbReference type="EMBL" id="CEM53132.1"/>
    </source>
</evidence>
<dbReference type="AlphaFoldDB" id="A0A0G4I7Q0"/>
<dbReference type="VEuPathDB" id="CryptoDB:Cvel_11745"/>
<proteinExistence type="predicted"/>